<sequence length="693" mass="76070">MKLLLLLLAFSLPPRTEAGEIIGGHEVRPHSRPYMAYLQIMDQNSLKTCGGFLIREDFVLTAAHCSGSLINVTLGAHNIKEKEKTQQIIPAAKIIPHPTYNAKKIFNDIMLLKLKEKAKRTKAVKPLNLPRRNVQMKPGDVCYVAGWGKTDPMGTYPKTLQEAELTVQKDQECESHLQGYYNKAIEICAGDPNIKRASFRGDSGGPLVCKKAAVGIVSYGRADGSPPRAFTKVSSFLSWIKKTMKRKEIIGGHEVKPHYRPYMAFITFVKDDGKSGGCGGFLVKDNFVLTAAHCRGSTMRVSLGAHEFKMREETQQAIPVAKAIPHPDYNPKDGSNDIMLLKLEKKAKKTKAVKPLNLPRRNVQVKPGDVCYVAGWGKTDPKGDYSNTLQEVELTVQKDQECESRFQGFYNKATAICVGDPKINRAFFKGDDGGPLVCKKAAAGIASFGGPDGSAPMVFTRVSKEIIGGHEVKPHYRPYMAFITFVKDDGKSDVCGGFLVKDNFVLTAAHCKGSSMKVSLGAHDFTMREETQQAIPVAKAIPHPDYNPKDGSNDIMLLKLKEKAKRTKAVKPLNLPRRNVQVKPGDVCYVAGWGKTDPEGDFSNTLQEVELTVQKNQECESRFPRRYNKATAICVGDPKINHAFLKGDDGGPLVCKKAAAGIASFGGADGSAPMVFTRVSSFLSWIKKTMKSS</sequence>
<dbReference type="FunFam" id="2.40.10.10:FF:000014">
    <property type="entry name" value="Complement factor D"/>
    <property type="match status" value="3"/>
</dbReference>
<keyword evidence="2 8" id="KW-0732">Signal</keyword>
<feature type="domain" description="Peptidase S1" evidence="9">
    <location>
        <begin position="249"/>
        <end position="467"/>
    </location>
</feature>
<dbReference type="InterPro" id="IPR001314">
    <property type="entry name" value="Peptidase_S1A"/>
</dbReference>
<dbReference type="GO" id="GO:0004252">
    <property type="term" value="F:serine-type endopeptidase activity"/>
    <property type="evidence" value="ECO:0007669"/>
    <property type="project" value="InterPro"/>
</dbReference>
<protein>
    <recommendedName>
        <fullName evidence="9">Peptidase S1 domain-containing protein</fullName>
    </recommendedName>
</protein>
<evidence type="ECO:0000256" key="1">
    <source>
        <dbReference type="ARBA" id="ARBA00022670"/>
    </source>
</evidence>
<accession>A0AAW0HFQ9</accession>
<dbReference type="InterPro" id="IPR033116">
    <property type="entry name" value="TRYPSIN_SER"/>
</dbReference>
<dbReference type="EMBL" id="JBBHLL010000555">
    <property type="protein sequence ID" value="KAK7800346.1"/>
    <property type="molecule type" value="Genomic_DNA"/>
</dbReference>
<dbReference type="Gene3D" id="2.40.10.10">
    <property type="entry name" value="Trypsin-like serine proteases"/>
    <property type="match status" value="6"/>
</dbReference>
<evidence type="ECO:0000256" key="8">
    <source>
        <dbReference type="SAM" id="SignalP"/>
    </source>
</evidence>
<evidence type="ECO:0000259" key="9">
    <source>
        <dbReference type="PROSITE" id="PS50240"/>
    </source>
</evidence>
<dbReference type="Pfam" id="PF00089">
    <property type="entry name" value="Trypsin"/>
    <property type="match status" value="3"/>
</dbReference>
<keyword evidence="1 7" id="KW-0645">Protease</keyword>
<evidence type="ECO:0000256" key="2">
    <source>
        <dbReference type="ARBA" id="ARBA00022729"/>
    </source>
</evidence>
<proteinExistence type="predicted"/>
<comment type="caution">
    <text evidence="10">The sequence shown here is derived from an EMBL/GenBank/DDBJ whole genome shotgun (WGS) entry which is preliminary data.</text>
</comment>
<dbReference type="InterPro" id="IPR043504">
    <property type="entry name" value="Peptidase_S1_PA_chymotrypsin"/>
</dbReference>
<dbReference type="PROSITE" id="PS50240">
    <property type="entry name" value="TRYPSIN_DOM"/>
    <property type="match status" value="3"/>
</dbReference>
<evidence type="ECO:0000256" key="7">
    <source>
        <dbReference type="RuleBase" id="RU363034"/>
    </source>
</evidence>
<dbReference type="InterPro" id="IPR018114">
    <property type="entry name" value="TRYPSIN_HIS"/>
</dbReference>
<evidence type="ECO:0000313" key="10">
    <source>
        <dbReference type="EMBL" id="KAK7800346.1"/>
    </source>
</evidence>
<dbReference type="PROSITE" id="PS00135">
    <property type="entry name" value="TRYPSIN_SER"/>
    <property type="match status" value="1"/>
</dbReference>
<feature type="signal peptide" evidence="8">
    <location>
        <begin position="1"/>
        <end position="18"/>
    </location>
</feature>
<dbReference type="GO" id="GO:0005737">
    <property type="term" value="C:cytoplasm"/>
    <property type="evidence" value="ECO:0007669"/>
    <property type="project" value="TreeGrafter"/>
</dbReference>
<dbReference type="InterPro" id="IPR009003">
    <property type="entry name" value="Peptidase_S1_PA"/>
</dbReference>
<dbReference type="PROSITE" id="PS00134">
    <property type="entry name" value="TRYPSIN_HIS"/>
    <property type="match status" value="2"/>
</dbReference>
<dbReference type="PANTHER" id="PTHR24271:SF81">
    <property type="entry name" value="GRANZYME B"/>
    <property type="match status" value="1"/>
</dbReference>
<dbReference type="SUPFAM" id="SSF50494">
    <property type="entry name" value="Trypsin-like serine proteases"/>
    <property type="match status" value="3"/>
</dbReference>
<evidence type="ECO:0000256" key="6">
    <source>
        <dbReference type="ARBA" id="ARBA00023157"/>
    </source>
</evidence>
<dbReference type="PANTHER" id="PTHR24271">
    <property type="entry name" value="KALLIKREIN-RELATED"/>
    <property type="match status" value="1"/>
</dbReference>
<keyword evidence="3 7" id="KW-0378">Hydrolase</keyword>
<dbReference type="PRINTS" id="PR00722">
    <property type="entry name" value="CHYMOTRYPSIN"/>
</dbReference>
<dbReference type="AlphaFoldDB" id="A0AAW0HFQ9"/>
<evidence type="ECO:0000256" key="4">
    <source>
        <dbReference type="ARBA" id="ARBA00022825"/>
    </source>
</evidence>
<dbReference type="SMART" id="SM00020">
    <property type="entry name" value="Tryp_SPc"/>
    <property type="match status" value="3"/>
</dbReference>
<name>A0AAW0HFQ9_MYOGA</name>
<gene>
    <name evidence="10" type="ORF">U0070_019100</name>
</gene>
<evidence type="ECO:0000313" key="11">
    <source>
        <dbReference type="Proteomes" id="UP001488838"/>
    </source>
</evidence>
<keyword evidence="5" id="KW-0865">Zymogen</keyword>
<keyword evidence="4 7" id="KW-0720">Serine protease</keyword>
<feature type="domain" description="Peptidase S1" evidence="9">
    <location>
        <begin position="21"/>
        <end position="245"/>
    </location>
</feature>
<dbReference type="InterPro" id="IPR001254">
    <property type="entry name" value="Trypsin_dom"/>
</dbReference>
<keyword evidence="11" id="KW-1185">Reference proteome</keyword>
<organism evidence="10 11">
    <name type="scientific">Myodes glareolus</name>
    <name type="common">Bank vole</name>
    <name type="synonym">Clethrionomys glareolus</name>
    <dbReference type="NCBI Taxonomy" id="447135"/>
    <lineage>
        <taxon>Eukaryota</taxon>
        <taxon>Metazoa</taxon>
        <taxon>Chordata</taxon>
        <taxon>Craniata</taxon>
        <taxon>Vertebrata</taxon>
        <taxon>Euteleostomi</taxon>
        <taxon>Mammalia</taxon>
        <taxon>Eutheria</taxon>
        <taxon>Euarchontoglires</taxon>
        <taxon>Glires</taxon>
        <taxon>Rodentia</taxon>
        <taxon>Myomorpha</taxon>
        <taxon>Muroidea</taxon>
        <taxon>Cricetidae</taxon>
        <taxon>Arvicolinae</taxon>
        <taxon>Myodes</taxon>
    </lineage>
</organism>
<evidence type="ECO:0000256" key="5">
    <source>
        <dbReference type="ARBA" id="ARBA00023145"/>
    </source>
</evidence>
<feature type="domain" description="Peptidase S1" evidence="9">
    <location>
        <begin position="466"/>
        <end position="691"/>
    </location>
</feature>
<dbReference type="GO" id="GO:0006508">
    <property type="term" value="P:proteolysis"/>
    <property type="evidence" value="ECO:0007669"/>
    <property type="project" value="UniProtKB-KW"/>
</dbReference>
<dbReference type="CDD" id="cd00190">
    <property type="entry name" value="Tryp_SPc"/>
    <property type="match status" value="3"/>
</dbReference>
<dbReference type="Proteomes" id="UP001488838">
    <property type="component" value="Unassembled WGS sequence"/>
</dbReference>
<feature type="chain" id="PRO_5043710047" description="Peptidase S1 domain-containing protein" evidence="8">
    <location>
        <begin position="19"/>
        <end position="693"/>
    </location>
</feature>
<keyword evidence="6" id="KW-1015">Disulfide bond</keyword>
<reference evidence="10 11" key="1">
    <citation type="journal article" date="2023" name="bioRxiv">
        <title>Conserved and derived expression patterns and positive selection on dental genes reveal complex evolutionary context of ever-growing rodent molars.</title>
        <authorList>
            <person name="Calamari Z.T."/>
            <person name="Song A."/>
            <person name="Cohen E."/>
            <person name="Akter M."/>
            <person name="Roy R.D."/>
            <person name="Hallikas O."/>
            <person name="Christensen M.M."/>
            <person name="Li P."/>
            <person name="Marangoni P."/>
            <person name="Jernvall J."/>
            <person name="Klein O.D."/>
        </authorList>
    </citation>
    <scope>NUCLEOTIDE SEQUENCE [LARGE SCALE GENOMIC DNA]</scope>
    <source>
        <strain evidence="10">V071</strain>
    </source>
</reference>
<evidence type="ECO:0000256" key="3">
    <source>
        <dbReference type="ARBA" id="ARBA00022801"/>
    </source>
</evidence>